<organism evidence="10 11">
    <name type="scientific">Silurus asotus</name>
    <name type="common">Amur catfish</name>
    <name type="synonym">Parasilurus asotus</name>
    <dbReference type="NCBI Taxonomy" id="30991"/>
    <lineage>
        <taxon>Eukaryota</taxon>
        <taxon>Metazoa</taxon>
        <taxon>Chordata</taxon>
        <taxon>Craniata</taxon>
        <taxon>Vertebrata</taxon>
        <taxon>Euteleostomi</taxon>
        <taxon>Actinopterygii</taxon>
        <taxon>Neopterygii</taxon>
        <taxon>Teleostei</taxon>
        <taxon>Ostariophysi</taxon>
        <taxon>Siluriformes</taxon>
        <taxon>Siluridae</taxon>
        <taxon>Silurus</taxon>
    </lineage>
</organism>
<dbReference type="Pfam" id="PF00431">
    <property type="entry name" value="CUB"/>
    <property type="match status" value="1"/>
</dbReference>
<keyword evidence="11" id="KW-1185">Reference proteome</keyword>
<dbReference type="AlphaFoldDB" id="A0AAD5FQP4"/>
<evidence type="ECO:0000256" key="1">
    <source>
        <dbReference type="ARBA" id="ARBA00023016"/>
    </source>
</evidence>
<evidence type="ECO:0000259" key="8">
    <source>
        <dbReference type="PROSITE" id="PS01031"/>
    </source>
</evidence>
<protein>
    <submittedName>
        <fullName evidence="10">Heat shock protein beta-11</fullName>
    </submittedName>
</protein>
<evidence type="ECO:0000256" key="3">
    <source>
        <dbReference type="PROSITE-ProRule" id="PRU00059"/>
    </source>
</evidence>
<dbReference type="PROSITE" id="PS01031">
    <property type="entry name" value="SHSP"/>
    <property type="match status" value="1"/>
</dbReference>
<dbReference type="GO" id="GO:0042026">
    <property type="term" value="P:protein refolding"/>
    <property type="evidence" value="ECO:0007669"/>
    <property type="project" value="TreeGrafter"/>
</dbReference>
<dbReference type="Gene3D" id="2.60.120.290">
    <property type="entry name" value="Spermadhesin, CUB domain"/>
    <property type="match status" value="1"/>
</dbReference>
<name>A0AAD5FQP4_SILAS</name>
<keyword evidence="2" id="KW-1015">Disulfide bond</keyword>
<evidence type="ECO:0000256" key="2">
    <source>
        <dbReference type="ARBA" id="ARBA00023157"/>
    </source>
</evidence>
<evidence type="ECO:0000259" key="9">
    <source>
        <dbReference type="PROSITE" id="PS01180"/>
    </source>
</evidence>
<dbReference type="InterPro" id="IPR001436">
    <property type="entry name" value="Alpha-crystallin/sHSP_animal"/>
</dbReference>
<dbReference type="GO" id="GO:0051082">
    <property type="term" value="F:unfolded protein binding"/>
    <property type="evidence" value="ECO:0007669"/>
    <property type="project" value="TreeGrafter"/>
</dbReference>
<dbReference type="SUPFAM" id="SSF49854">
    <property type="entry name" value="Spermadhesin, CUB domain"/>
    <property type="match status" value="1"/>
</dbReference>
<dbReference type="PROSITE" id="PS01180">
    <property type="entry name" value="CUB"/>
    <property type="match status" value="1"/>
</dbReference>
<dbReference type="Proteomes" id="UP001205998">
    <property type="component" value="Unassembled WGS sequence"/>
</dbReference>
<feature type="compositionally biased region" description="Polar residues" evidence="6">
    <location>
        <begin position="258"/>
        <end position="276"/>
    </location>
</feature>
<dbReference type="InterPro" id="IPR008978">
    <property type="entry name" value="HSP20-like_chaperone"/>
</dbReference>
<dbReference type="GO" id="GO:0005634">
    <property type="term" value="C:nucleus"/>
    <property type="evidence" value="ECO:0007669"/>
    <property type="project" value="TreeGrafter"/>
</dbReference>
<reference evidence="10" key="1">
    <citation type="submission" date="2018-07" db="EMBL/GenBank/DDBJ databases">
        <title>Comparative genomics of catfishes provides insights into carnivory and benthic adaptation.</title>
        <authorList>
            <person name="Zhang Y."/>
            <person name="Wang D."/>
            <person name="Peng Z."/>
            <person name="Zheng S."/>
            <person name="Shao F."/>
            <person name="Tao W."/>
        </authorList>
    </citation>
    <scope>NUCLEOTIDE SEQUENCE</scope>
    <source>
        <strain evidence="10">Chongqing</strain>
    </source>
</reference>
<gene>
    <name evidence="10" type="ORF">C0J50_15251</name>
</gene>
<feature type="domain" description="CUB" evidence="9">
    <location>
        <begin position="47"/>
        <end position="82"/>
    </location>
</feature>
<dbReference type="SUPFAM" id="SSF49764">
    <property type="entry name" value="HSP20-like chaperones"/>
    <property type="match status" value="1"/>
</dbReference>
<feature type="region of interest" description="Disordered" evidence="6">
    <location>
        <begin position="241"/>
        <end position="289"/>
    </location>
</feature>
<dbReference type="PANTHER" id="PTHR45640">
    <property type="entry name" value="HEAT SHOCK PROTEIN HSP-12.2-RELATED"/>
    <property type="match status" value="1"/>
</dbReference>
<accession>A0AAD5FQP4</accession>
<evidence type="ECO:0000256" key="4">
    <source>
        <dbReference type="PROSITE-ProRule" id="PRU00285"/>
    </source>
</evidence>
<dbReference type="Gene3D" id="2.60.40.790">
    <property type="match status" value="1"/>
</dbReference>
<dbReference type="GO" id="GO:0009408">
    <property type="term" value="P:response to heat"/>
    <property type="evidence" value="ECO:0007669"/>
    <property type="project" value="TreeGrafter"/>
</dbReference>
<keyword evidence="7" id="KW-1133">Transmembrane helix</keyword>
<evidence type="ECO:0000256" key="6">
    <source>
        <dbReference type="SAM" id="MobiDB-lite"/>
    </source>
</evidence>
<evidence type="ECO:0000256" key="5">
    <source>
        <dbReference type="RuleBase" id="RU003616"/>
    </source>
</evidence>
<dbReference type="InterPro" id="IPR035914">
    <property type="entry name" value="Sperma_CUB_dom_sf"/>
</dbReference>
<feature type="transmembrane region" description="Helical" evidence="7">
    <location>
        <begin position="14"/>
        <end position="33"/>
    </location>
</feature>
<dbReference type="GO" id="GO:0005737">
    <property type="term" value="C:cytoplasm"/>
    <property type="evidence" value="ECO:0007669"/>
    <property type="project" value="TreeGrafter"/>
</dbReference>
<dbReference type="CDD" id="cd06481">
    <property type="entry name" value="ACD_HspB9_like"/>
    <property type="match status" value="1"/>
</dbReference>
<dbReference type="InterPro" id="IPR000859">
    <property type="entry name" value="CUB_dom"/>
</dbReference>
<comment type="caution">
    <text evidence="10">The sequence shown here is derived from an EMBL/GenBank/DDBJ whole genome shotgun (WGS) entry which is preliminary data.</text>
</comment>
<keyword evidence="7" id="KW-0812">Transmembrane</keyword>
<feature type="domain" description="SHSP" evidence="8">
    <location>
        <begin position="144"/>
        <end position="257"/>
    </location>
</feature>
<proteinExistence type="inferred from homology"/>
<evidence type="ECO:0000313" key="11">
    <source>
        <dbReference type="Proteomes" id="UP001205998"/>
    </source>
</evidence>
<comment type="similarity">
    <text evidence="4 5">Belongs to the small heat shock protein (HSP20) family.</text>
</comment>
<evidence type="ECO:0000313" key="10">
    <source>
        <dbReference type="EMBL" id="KAI5625136.1"/>
    </source>
</evidence>
<dbReference type="PANTHER" id="PTHR45640:SF2">
    <property type="entry name" value="HEAT SHOCK PROTEIN BETA-11-RELATED"/>
    <property type="match status" value="1"/>
</dbReference>
<dbReference type="EMBL" id="MU551567">
    <property type="protein sequence ID" value="KAI5625136.1"/>
    <property type="molecule type" value="Genomic_DNA"/>
</dbReference>
<keyword evidence="1 10" id="KW-0346">Stress response</keyword>
<sequence>MPLRSGLTSLEKSLIFLFVAMTAASIGLVAVYVTSANSSSSADGEGCGKVVQLNGEKGDFSSENYPSSYDNSKSCSWNIIVESKKPPFSPFVDFHWPVRSLWPETRPLFYQIEQEMLRHMQEMQHSLEFMERLHRRIFDEIDHTSPSAVFQPISFQLGKENNRFAVTLDTKDFAPEELFVKQVGKKLRVSGKSEKKQDDGKGSYSYRCQEFRQEFNLPDGVNPEAVTCSLNNGQLQIQAPKETSAGANERVVPITYTPAVNSPPAQSAEPQSQCETAQEESAKNADQSQ</sequence>
<keyword evidence="7" id="KW-0472">Membrane</keyword>
<comment type="caution">
    <text evidence="3">Lacks conserved residue(s) required for the propagation of feature annotation.</text>
</comment>
<dbReference type="InterPro" id="IPR002068">
    <property type="entry name" value="A-crystallin/Hsp20_dom"/>
</dbReference>
<dbReference type="Pfam" id="PF00011">
    <property type="entry name" value="HSP20"/>
    <property type="match status" value="1"/>
</dbReference>
<evidence type="ECO:0000256" key="7">
    <source>
        <dbReference type="SAM" id="Phobius"/>
    </source>
</evidence>